<keyword evidence="2" id="KW-0812">Transmembrane</keyword>
<comment type="caution">
    <text evidence="3">The sequence shown here is derived from an EMBL/GenBank/DDBJ whole genome shotgun (WGS) entry which is preliminary data.</text>
</comment>
<evidence type="ECO:0000313" key="4">
    <source>
        <dbReference type="Proteomes" id="UP001575652"/>
    </source>
</evidence>
<feature type="transmembrane region" description="Helical" evidence="2">
    <location>
        <begin position="41"/>
        <end position="66"/>
    </location>
</feature>
<proteinExistence type="predicted"/>
<evidence type="ECO:0000256" key="1">
    <source>
        <dbReference type="SAM" id="MobiDB-lite"/>
    </source>
</evidence>
<protein>
    <submittedName>
        <fullName evidence="3">Uncharacterized protein</fullName>
    </submittedName>
</protein>
<evidence type="ECO:0000256" key="2">
    <source>
        <dbReference type="SAM" id="Phobius"/>
    </source>
</evidence>
<evidence type="ECO:0000313" key="3">
    <source>
        <dbReference type="EMBL" id="MFB0834127.1"/>
    </source>
</evidence>
<keyword evidence="4" id="KW-1185">Reference proteome</keyword>
<sequence length="99" mass="10931">MATEFDSQLIESVAVRRSRLADALLYADNPTERRWRGTARLFLFSIVAAALVAAICVAVAFVGSLLSDQRREQEQRERQSASAPARTADPYAPIHRTGV</sequence>
<dbReference type="EMBL" id="JBHDLJ010000003">
    <property type="protein sequence ID" value="MFB0834127.1"/>
    <property type="molecule type" value="Genomic_DNA"/>
</dbReference>
<accession>A0ABV4UPE3</accession>
<reference evidence="3 4" key="1">
    <citation type="submission" date="2024-09" db="EMBL/GenBank/DDBJ databases">
        <authorList>
            <person name="Salinas-Garcia M.A."/>
            <person name="Prieme A."/>
        </authorList>
    </citation>
    <scope>NUCLEOTIDE SEQUENCE [LARGE SCALE GENOMIC DNA]</scope>
    <source>
        <strain evidence="3 4">DSM 21081</strain>
    </source>
</reference>
<organism evidence="3 4">
    <name type="scientific">Arthrobacter halodurans</name>
    <dbReference type="NCBI Taxonomy" id="516699"/>
    <lineage>
        <taxon>Bacteria</taxon>
        <taxon>Bacillati</taxon>
        <taxon>Actinomycetota</taxon>
        <taxon>Actinomycetes</taxon>
        <taxon>Micrococcales</taxon>
        <taxon>Micrococcaceae</taxon>
        <taxon>Arthrobacter</taxon>
    </lineage>
</organism>
<keyword evidence="2" id="KW-0472">Membrane</keyword>
<name>A0ABV4UPE3_9MICC</name>
<gene>
    <name evidence="3" type="ORF">ACETWP_05955</name>
</gene>
<keyword evidence="2" id="KW-1133">Transmembrane helix</keyword>
<dbReference type="Proteomes" id="UP001575652">
    <property type="component" value="Unassembled WGS sequence"/>
</dbReference>
<feature type="region of interest" description="Disordered" evidence="1">
    <location>
        <begin position="72"/>
        <end position="99"/>
    </location>
</feature>
<dbReference type="RefSeq" id="WP_373971293.1">
    <property type="nucleotide sequence ID" value="NZ_JBHDLJ010000003.1"/>
</dbReference>